<dbReference type="Proteomes" id="UP000002432">
    <property type="component" value="Chromosome"/>
</dbReference>
<keyword evidence="3" id="KW-1185">Reference proteome</keyword>
<dbReference type="EMBL" id="CP000360">
    <property type="protein sequence ID" value="ABF40067.1"/>
    <property type="molecule type" value="Genomic_DNA"/>
</dbReference>
<keyword evidence="1" id="KW-0472">Membrane</keyword>
<keyword evidence="1" id="KW-0812">Transmembrane</keyword>
<evidence type="ECO:0000313" key="2">
    <source>
        <dbReference type="EMBL" id="ABF40067.1"/>
    </source>
</evidence>
<evidence type="ECO:0000256" key="1">
    <source>
        <dbReference type="SAM" id="Phobius"/>
    </source>
</evidence>
<evidence type="ECO:0008006" key="4">
    <source>
        <dbReference type="Google" id="ProtNLM"/>
    </source>
</evidence>
<gene>
    <name evidence="2" type="ordered locus">Acid345_1064</name>
</gene>
<evidence type="ECO:0000313" key="3">
    <source>
        <dbReference type="Proteomes" id="UP000002432"/>
    </source>
</evidence>
<sequence length="114" mass="12903">MSRIKAVFAFVIIIGVVYVCYVIGPPYFNNYQFQDDLNTEVRFMQNARKSDEEIKADIIKKATDNGIQLTPAQIRINLVGKTMTVEVNYSVHVELPGYSSDIQFHPVASNTLVM</sequence>
<keyword evidence="1" id="KW-1133">Transmembrane helix</keyword>
<dbReference type="OrthoDB" id="126551at2"/>
<reference evidence="2 3" key="1">
    <citation type="journal article" date="2009" name="Appl. Environ. Microbiol.">
        <title>Three genomes from the phylum Acidobacteria provide insight into the lifestyles of these microorganisms in soils.</title>
        <authorList>
            <person name="Ward N.L."/>
            <person name="Challacombe J.F."/>
            <person name="Janssen P.H."/>
            <person name="Henrissat B."/>
            <person name="Coutinho P.M."/>
            <person name="Wu M."/>
            <person name="Xie G."/>
            <person name="Haft D.H."/>
            <person name="Sait M."/>
            <person name="Badger J."/>
            <person name="Barabote R.D."/>
            <person name="Bradley B."/>
            <person name="Brettin T.S."/>
            <person name="Brinkac L.M."/>
            <person name="Bruce D."/>
            <person name="Creasy T."/>
            <person name="Daugherty S.C."/>
            <person name="Davidsen T.M."/>
            <person name="DeBoy R.T."/>
            <person name="Detter J.C."/>
            <person name="Dodson R.J."/>
            <person name="Durkin A.S."/>
            <person name="Ganapathy A."/>
            <person name="Gwinn-Giglio M."/>
            <person name="Han C.S."/>
            <person name="Khouri H."/>
            <person name="Kiss H."/>
            <person name="Kothari S.P."/>
            <person name="Madupu R."/>
            <person name="Nelson K.E."/>
            <person name="Nelson W.C."/>
            <person name="Paulsen I."/>
            <person name="Penn K."/>
            <person name="Ren Q."/>
            <person name="Rosovitz M.J."/>
            <person name="Selengut J.D."/>
            <person name="Shrivastava S."/>
            <person name="Sullivan S.A."/>
            <person name="Tapia R."/>
            <person name="Thompson L.S."/>
            <person name="Watkins K.L."/>
            <person name="Yang Q."/>
            <person name="Yu C."/>
            <person name="Zafar N."/>
            <person name="Zhou L."/>
            <person name="Kuske C.R."/>
        </authorList>
    </citation>
    <scope>NUCLEOTIDE SEQUENCE [LARGE SCALE GENOMIC DNA]</scope>
    <source>
        <strain evidence="2 3">Ellin345</strain>
    </source>
</reference>
<dbReference type="KEGG" id="aba:Acid345_1064"/>
<accession>Q1IST3</accession>
<protein>
    <recommendedName>
        <fullName evidence="4">DUF4845 domain-containing protein</fullName>
    </recommendedName>
</protein>
<dbReference type="EnsemblBacteria" id="ABF40067">
    <property type="protein sequence ID" value="ABF40067"/>
    <property type="gene ID" value="Acid345_1064"/>
</dbReference>
<dbReference type="STRING" id="204669.Acid345_1064"/>
<dbReference type="RefSeq" id="WP_011521869.1">
    <property type="nucleotide sequence ID" value="NC_008009.1"/>
</dbReference>
<name>Q1IST3_KORVE</name>
<feature type="transmembrane region" description="Helical" evidence="1">
    <location>
        <begin position="7"/>
        <end position="28"/>
    </location>
</feature>
<organism evidence="2 3">
    <name type="scientific">Koribacter versatilis (strain Ellin345)</name>
    <dbReference type="NCBI Taxonomy" id="204669"/>
    <lineage>
        <taxon>Bacteria</taxon>
        <taxon>Pseudomonadati</taxon>
        <taxon>Acidobacteriota</taxon>
        <taxon>Terriglobia</taxon>
        <taxon>Terriglobales</taxon>
        <taxon>Candidatus Korobacteraceae</taxon>
        <taxon>Candidatus Korobacter</taxon>
    </lineage>
</organism>
<dbReference type="AlphaFoldDB" id="Q1IST3"/>
<dbReference type="HOGENOM" id="CLU_2117776_0_0_0"/>
<proteinExistence type="predicted"/>